<keyword evidence="4" id="KW-1185">Reference proteome</keyword>
<feature type="coiled-coil region" evidence="1">
    <location>
        <begin position="584"/>
        <end position="625"/>
    </location>
</feature>
<evidence type="ECO:0000256" key="2">
    <source>
        <dbReference type="SAM" id="MobiDB-lite"/>
    </source>
</evidence>
<feature type="compositionally biased region" description="Polar residues" evidence="2">
    <location>
        <begin position="58"/>
        <end position="69"/>
    </location>
</feature>
<dbReference type="OrthoDB" id="5842926at2759"/>
<feature type="compositionally biased region" description="Acidic residues" evidence="2">
    <location>
        <begin position="375"/>
        <end position="386"/>
    </location>
</feature>
<protein>
    <submittedName>
        <fullName evidence="3">Uncharacterized protein</fullName>
    </submittedName>
</protein>
<feature type="compositionally biased region" description="Polar residues" evidence="2">
    <location>
        <begin position="683"/>
        <end position="692"/>
    </location>
</feature>
<feature type="region of interest" description="Disordered" evidence="2">
    <location>
        <begin position="683"/>
        <end position="762"/>
    </location>
</feature>
<dbReference type="EMBL" id="OC915272">
    <property type="protein sequence ID" value="CAD7639587.1"/>
    <property type="molecule type" value="Genomic_DNA"/>
</dbReference>
<feature type="compositionally biased region" description="Polar residues" evidence="2">
    <location>
        <begin position="393"/>
        <end position="405"/>
    </location>
</feature>
<feature type="coiled-coil region" evidence="1">
    <location>
        <begin position="514"/>
        <end position="544"/>
    </location>
</feature>
<name>A0A7R9LDB7_9ACAR</name>
<dbReference type="AlphaFoldDB" id="A0A7R9LDB7"/>
<gene>
    <name evidence="3" type="ORF">ONB1V03_LOCUS2068</name>
</gene>
<feature type="region of interest" description="Disordered" evidence="2">
    <location>
        <begin position="38"/>
        <end position="69"/>
    </location>
</feature>
<feature type="compositionally biased region" description="Basic and acidic residues" evidence="2">
    <location>
        <begin position="333"/>
        <end position="347"/>
    </location>
</feature>
<reference evidence="3" key="1">
    <citation type="submission" date="2020-11" db="EMBL/GenBank/DDBJ databases">
        <authorList>
            <person name="Tran Van P."/>
        </authorList>
    </citation>
    <scope>NUCLEOTIDE SEQUENCE</scope>
</reference>
<sequence>MFATLHDEDDDDFHARPETSTKLANLFEANDIHLDPDTSNKSLIYTPPKQPKRFEVASNPSGDSANASPGNSVMTLIHASAVNVFKFENDKYSARGKLGAALLGNHDTGSYKMVLYTGKQKHITVATISETFKLICQPNNYSTFYDDNRQNWSLMFDTEADKCDFGRQLTVCKYNSWRKSSADEPSILTQDLMSGNENSAVVTQLNDNIELRYKGWLFDDNQGLGKVFVSIDSKVKKPFRIKLVDKWVDILKGMRIGSKRFAIISDKLRDELRELLESAPLAQTSRYGFEFEVVKIQSRSDAKPVVETKERKNSFTESTDSQKRSHSNSLSDSVKDETQTAKPKSDILSRMSRMGGLPILPMRSEPSVAVKNVETDDTTDAPEDEDTKPSPKPRNSSLTSSGSQANEVMADFGGKDSMAQNCTQIPVNHSMTSSSYSTPIPPYFVSQNIETNLSILTTETRTNNTEIRMNLSKIIDKMDSLSDKVNDIKSSSASTPMNPMSVSSIGFMDSAILLSSIQRIVDENNSLKKELENKTSNLQKLNEKVCDLLSTQTIASSGTHNNSLQKAEEFDRLLMSETRLKRELTVLTEECHRFRAKNESLSEENQRLRQTVNELRTEVAERLANDSQREPKEFKSHIKRAMNDVFRRFSAQIDDNRSYTSDEMVDIVSNCIRSATLAVIDSNTNSRTNSPFRQPIGESDKNSQQNSGKTLEESKKFVGSSGEKEVTKPPVPSRKTIDANKAVNTPDTETAKVTEETSESTE</sequence>
<feature type="compositionally biased region" description="Basic and acidic residues" evidence="2">
    <location>
        <begin position="302"/>
        <end position="314"/>
    </location>
</feature>
<dbReference type="EMBL" id="CAJPVJ010000447">
    <property type="protein sequence ID" value="CAG2162475.1"/>
    <property type="molecule type" value="Genomic_DNA"/>
</dbReference>
<proteinExistence type="predicted"/>
<dbReference type="Gene3D" id="3.10.50.40">
    <property type="match status" value="1"/>
</dbReference>
<keyword evidence="1" id="KW-0175">Coiled coil</keyword>
<feature type="region of interest" description="Disordered" evidence="2">
    <location>
        <begin position="302"/>
        <end position="405"/>
    </location>
</feature>
<evidence type="ECO:0000313" key="3">
    <source>
        <dbReference type="EMBL" id="CAD7639587.1"/>
    </source>
</evidence>
<organism evidence="3">
    <name type="scientific">Oppiella nova</name>
    <dbReference type="NCBI Taxonomy" id="334625"/>
    <lineage>
        <taxon>Eukaryota</taxon>
        <taxon>Metazoa</taxon>
        <taxon>Ecdysozoa</taxon>
        <taxon>Arthropoda</taxon>
        <taxon>Chelicerata</taxon>
        <taxon>Arachnida</taxon>
        <taxon>Acari</taxon>
        <taxon>Acariformes</taxon>
        <taxon>Sarcoptiformes</taxon>
        <taxon>Oribatida</taxon>
        <taxon>Brachypylina</taxon>
        <taxon>Oppioidea</taxon>
        <taxon>Oppiidae</taxon>
        <taxon>Oppiella</taxon>
    </lineage>
</organism>
<dbReference type="GO" id="GO:0003755">
    <property type="term" value="F:peptidyl-prolyl cis-trans isomerase activity"/>
    <property type="evidence" value="ECO:0007669"/>
    <property type="project" value="InterPro"/>
</dbReference>
<feature type="compositionally biased region" description="Basic and acidic residues" evidence="2">
    <location>
        <begin position="710"/>
        <end position="727"/>
    </location>
</feature>
<dbReference type="PANTHER" id="PTHR44927">
    <property type="entry name" value="FK506-BINDING PROTEIN 15"/>
    <property type="match status" value="1"/>
</dbReference>
<dbReference type="Proteomes" id="UP000728032">
    <property type="component" value="Unassembled WGS sequence"/>
</dbReference>
<accession>A0A7R9LDB7</accession>
<evidence type="ECO:0000256" key="1">
    <source>
        <dbReference type="SAM" id="Coils"/>
    </source>
</evidence>
<dbReference type="InterPro" id="IPR046357">
    <property type="entry name" value="PPIase_dom_sf"/>
</dbReference>
<evidence type="ECO:0000313" key="4">
    <source>
        <dbReference type="Proteomes" id="UP000728032"/>
    </source>
</evidence>
<dbReference type="PANTHER" id="PTHR44927:SF1">
    <property type="entry name" value="FK506-BINDING PROTEIN 15"/>
    <property type="match status" value="1"/>
</dbReference>